<keyword evidence="3" id="KW-1185">Reference proteome</keyword>
<name>A0ABX7B611_9PROT</name>
<feature type="transmembrane region" description="Helical" evidence="1">
    <location>
        <begin position="296"/>
        <end position="313"/>
    </location>
</feature>
<feature type="transmembrane region" description="Helical" evidence="1">
    <location>
        <begin position="168"/>
        <end position="192"/>
    </location>
</feature>
<feature type="transmembrane region" description="Helical" evidence="1">
    <location>
        <begin position="204"/>
        <end position="225"/>
    </location>
</feature>
<feature type="transmembrane region" description="Helical" evidence="1">
    <location>
        <begin position="91"/>
        <end position="113"/>
    </location>
</feature>
<feature type="transmembrane region" description="Helical" evidence="1">
    <location>
        <begin position="125"/>
        <end position="145"/>
    </location>
</feature>
<sequence length="562" mass="61192">MTRESVMARSPFPELALALGTQFVMIVLITRLVGVHAWDDGAITLAYSRTFAESGLIALTSVSEVVEGYSSTAWFLINAAMALFRPGFEGAIHASQMAAGLFLGVATVLVWLIARHLGLRPRTRLAILLVFSLFGPAVSEVSNGMEMTLLTATGLALFHALYVRENRLLLAVAIVVFLTARFEAMIYYAALLTPLLLRGRYRSFILLAAAGMAVVGLHAIVRYSVFGDVFPNPVHAKMHVPYSLSGLQGVKLRLIAAVEITATLFPMVLAVSALLIIPWSGLSGRLRALGSARNDVLALAAPVAAVVLFAILIGKNWGYVGRMQFLALPFVLLIFGLVYDRLADPARTVSARPALVAVCALTILFSWIVSARQPIAQMARTLSGGGGEVAEAYGTTPETYRRTGLAVDHLRRLLGRDMITFATPDVGGLALCCDRIRVVDLGLLASRKLARQGYAALPAILAEERPDAIEVHQHWGVNSKIYAIPEFRNDYQPVVVDRTRFYLRNEHAEKLIGERRAQWCAVEEAACAASALRTHRYVNSVTKLDDAAFLERKKVLMVGEVP</sequence>
<accession>A0ABX7B611</accession>
<gene>
    <name evidence="2" type="ORF">IGS68_00475</name>
</gene>
<keyword evidence="1" id="KW-1133">Transmembrane helix</keyword>
<proteinExistence type="predicted"/>
<evidence type="ECO:0000256" key="1">
    <source>
        <dbReference type="SAM" id="Phobius"/>
    </source>
</evidence>
<reference evidence="2" key="1">
    <citation type="submission" date="2021-02" db="EMBL/GenBank/DDBJ databases">
        <title>Skermanella TT6 skin isolate.</title>
        <authorList>
            <person name="Lee K."/>
            <person name="Ganzorig M."/>
        </authorList>
    </citation>
    <scope>NUCLEOTIDE SEQUENCE</scope>
    <source>
        <strain evidence="2">TT6</strain>
    </source>
</reference>
<feature type="transmembrane region" description="Helical" evidence="1">
    <location>
        <begin position="12"/>
        <end position="33"/>
    </location>
</feature>
<keyword evidence="1" id="KW-0812">Transmembrane</keyword>
<feature type="transmembrane region" description="Helical" evidence="1">
    <location>
        <begin position="351"/>
        <end position="369"/>
    </location>
</feature>
<protein>
    <recommendedName>
        <fullName evidence="4">Glycosyltransferase RgtA/B/C/D-like domain-containing protein</fullName>
    </recommendedName>
</protein>
<evidence type="ECO:0000313" key="3">
    <source>
        <dbReference type="Proteomes" id="UP000595197"/>
    </source>
</evidence>
<dbReference type="Proteomes" id="UP000595197">
    <property type="component" value="Chromosome"/>
</dbReference>
<evidence type="ECO:0008006" key="4">
    <source>
        <dbReference type="Google" id="ProtNLM"/>
    </source>
</evidence>
<feature type="transmembrane region" description="Helical" evidence="1">
    <location>
        <begin position="319"/>
        <end position="339"/>
    </location>
</feature>
<evidence type="ECO:0000313" key="2">
    <source>
        <dbReference type="EMBL" id="QQP89799.1"/>
    </source>
</evidence>
<keyword evidence="1" id="KW-0472">Membrane</keyword>
<dbReference type="RefSeq" id="WP_201076492.1">
    <property type="nucleotide sequence ID" value="NZ_CP067420.1"/>
</dbReference>
<organism evidence="2 3">
    <name type="scientific">Skermanella cutis</name>
    <dbReference type="NCBI Taxonomy" id="2775420"/>
    <lineage>
        <taxon>Bacteria</taxon>
        <taxon>Pseudomonadati</taxon>
        <taxon>Pseudomonadota</taxon>
        <taxon>Alphaproteobacteria</taxon>
        <taxon>Rhodospirillales</taxon>
        <taxon>Azospirillaceae</taxon>
        <taxon>Skermanella</taxon>
    </lineage>
</organism>
<feature type="transmembrane region" description="Helical" evidence="1">
    <location>
        <begin position="254"/>
        <end position="276"/>
    </location>
</feature>
<dbReference type="EMBL" id="CP067420">
    <property type="protein sequence ID" value="QQP89799.1"/>
    <property type="molecule type" value="Genomic_DNA"/>
</dbReference>